<sequence>MNENLKAAKTRLIKEAIVKAAKKIIEEDGLASLSIRKLAEQIGYSPAAIYQYYDSKAQIVSAVIRDGYHEIINSIQSENSNFQSAEEEIRHKLKIYIKNALENKNYYRAVMMSEDKNVLQFTKVLNKQTHSNQSAIQFLVNLIEKGQKQDEFLNNSAEILAKSIWTATFGLIIRMIIENIDDQQRQNELIENQLQLIFDGIRKK</sequence>
<dbReference type="STRING" id="56779.SAMN05421834_104177"/>
<dbReference type="Proteomes" id="UP000185669">
    <property type="component" value="Unassembled WGS sequence"/>
</dbReference>
<dbReference type="AlphaFoldDB" id="A0A1N6SYA6"/>
<dbReference type="InterPro" id="IPR001647">
    <property type="entry name" value="HTH_TetR"/>
</dbReference>
<proteinExistence type="predicted"/>
<keyword evidence="1 2" id="KW-0238">DNA-binding</keyword>
<dbReference type="PANTHER" id="PTHR43479">
    <property type="entry name" value="ACREF/ENVCD OPERON REPRESSOR-RELATED"/>
    <property type="match status" value="1"/>
</dbReference>
<dbReference type="InterPro" id="IPR009057">
    <property type="entry name" value="Homeodomain-like_sf"/>
</dbReference>
<dbReference type="SUPFAM" id="SSF46689">
    <property type="entry name" value="Homeodomain-like"/>
    <property type="match status" value="1"/>
</dbReference>
<dbReference type="GO" id="GO:0003677">
    <property type="term" value="F:DNA binding"/>
    <property type="evidence" value="ECO:0007669"/>
    <property type="project" value="UniProtKB-UniRule"/>
</dbReference>
<evidence type="ECO:0000259" key="3">
    <source>
        <dbReference type="PROSITE" id="PS50977"/>
    </source>
</evidence>
<dbReference type="Pfam" id="PF00440">
    <property type="entry name" value="TetR_N"/>
    <property type="match status" value="1"/>
</dbReference>
<dbReference type="PROSITE" id="PS50977">
    <property type="entry name" value="HTH_TETR_2"/>
    <property type="match status" value="1"/>
</dbReference>
<evidence type="ECO:0000256" key="1">
    <source>
        <dbReference type="ARBA" id="ARBA00023125"/>
    </source>
</evidence>
<protein>
    <submittedName>
        <fullName evidence="4">Transcriptional regulator, TetR family</fullName>
    </submittedName>
</protein>
<dbReference type="RefSeq" id="WP_076544190.1">
    <property type="nucleotide sequence ID" value="NZ_FTNC01000004.1"/>
</dbReference>
<name>A0A1N6SYA6_9FIRM</name>
<dbReference type="Gene3D" id="1.10.357.10">
    <property type="entry name" value="Tetracycline Repressor, domain 2"/>
    <property type="match status" value="1"/>
</dbReference>
<evidence type="ECO:0000313" key="4">
    <source>
        <dbReference type="EMBL" id="SIQ46050.1"/>
    </source>
</evidence>
<evidence type="ECO:0000256" key="2">
    <source>
        <dbReference type="PROSITE-ProRule" id="PRU00335"/>
    </source>
</evidence>
<feature type="DNA-binding region" description="H-T-H motif" evidence="2">
    <location>
        <begin position="34"/>
        <end position="53"/>
    </location>
</feature>
<keyword evidence="5" id="KW-1185">Reference proteome</keyword>
<dbReference type="EMBL" id="FTNC01000004">
    <property type="protein sequence ID" value="SIQ46050.1"/>
    <property type="molecule type" value="Genomic_DNA"/>
</dbReference>
<dbReference type="Gene3D" id="1.10.10.60">
    <property type="entry name" value="Homeodomain-like"/>
    <property type="match status" value="1"/>
</dbReference>
<dbReference type="PRINTS" id="PR00455">
    <property type="entry name" value="HTHTETR"/>
</dbReference>
<dbReference type="InterPro" id="IPR050624">
    <property type="entry name" value="HTH-type_Tx_Regulator"/>
</dbReference>
<dbReference type="OrthoDB" id="6430772at2"/>
<organism evidence="4 5">
    <name type="scientific">Halanaerobium kushneri</name>
    <dbReference type="NCBI Taxonomy" id="56779"/>
    <lineage>
        <taxon>Bacteria</taxon>
        <taxon>Bacillati</taxon>
        <taxon>Bacillota</taxon>
        <taxon>Clostridia</taxon>
        <taxon>Halanaerobiales</taxon>
        <taxon>Halanaerobiaceae</taxon>
        <taxon>Halanaerobium</taxon>
    </lineage>
</organism>
<dbReference type="InterPro" id="IPR036271">
    <property type="entry name" value="Tet_transcr_reg_TetR-rel_C_sf"/>
</dbReference>
<gene>
    <name evidence="4" type="ORF">SAMN05421834_104177</name>
</gene>
<accession>A0A1N6SYA6</accession>
<reference evidence="5" key="1">
    <citation type="submission" date="2017-01" db="EMBL/GenBank/DDBJ databases">
        <authorList>
            <person name="Varghese N."/>
            <person name="Submissions S."/>
        </authorList>
    </citation>
    <scope>NUCLEOTIDE SEQUENCE [LARGE SCALE GENOMIC DNA]</scope>
    <source>
        <strain evidence="5">ATCC 700103</strain>
    </source>
</reference>
<feature type="domain" description="HTH tetR-type" evidence="3">
    <location>
        <begin position="11"/>
        <end position="71"/>
    </location>
</feature>
<evidence type="ECO:0000313" key="5">
    <source>
        <dbReference type="Proteomes" id="UP000185669"/>
    </source>
</evidence>
<dbReference type="SUPFAM" id="SSF48498">
    <property type="entry name" value="Tetracyclin repressor-like, C-terminal domain"/>
    <property type="match status" value="1"/>
</dbReference>
<dbReference type="PANTHER" id="PTHR43479:SF11">
    <property type="entry name" value="ACREF_ENVCD OPERON REPRESSOR-RELATED"/>
    <property type="match status" value="1"/>
</dbReference>